<dbReference type="HAMAP" id="MF_00135">
    <property type="entry name" value="PRAI"/>
    <property type="match status" value="1"/>
</dbReference>
<protein>
    <recommendedName>
        <fullName evidence="4 9">N-(5'-phosphoribosyl)anthranilate isomerase</fullName>
        <shortName evidence="9">PRAI</shortName>
        <ecNumber evidence="3 9">5.3.1.24</ecNumber>
    </recommendedName>
</protein>
<comment type="catalytic activity">
    <reaction evidence="1 9">
        <text>N-(5-phospho-beta-D-ribosyl)anthranilate = 1-(2-carboxyphenylamino)-1-deoxy-D-ribulose 5-phosphate</text>
        <dbReference type="Rhea" id="RHEA:21540"/>
        <dbReference type="ChEBI" id="CHEBI:18277"/>
        <dbReference type="ChEBI" id="CHEBI:58613"/>
        <dbReference type="EC" id="5.3.1.24"/>
    </reaction>
</comment>
<evidence type="ECO:0000256" key="1">
    <source>
        <dbReference type="ARBA" id="ARBA00001164"/>
    </source>
</evidence>
<dbReference type="PANTHER" id="PTHR42894:SF1">
    <property type="entry name" value="N-(5'-PHOSPHORIBOSYL)ANTHRANILATE ISOMERASE"/>
    <property type="match status" value="1"/>
</dbReference>
<dbReference type="GO" id="GO:0000162">
    <property type="term" value="P:L-tryptophan biosynthetic process"/>
    <property type="evidence" value="ECO:0007669"/>
    <property type="project" value="UniProtKB-UniRule"/>
</dbReference>
<dbReference type="Proteomes" id="UP000234639">
    <property type="component" value="Unassembled WGS sequence"/>
</dbReference>
<dbReference type="InterPro" id="IPR011060">
    <property type="entry name" value="RibuloseP-bd_barrel"/>
</dbReference>
<dbReference type="Gene3D" id="3.20.20.70">
    <property type="entry name" value="Aldolase class I"/>
    <property type="match status" value="1"/>
</dbReference>
<evidence type="ECO:0000256" key="5">
    <source>
        <dbReference type="ARBA" id="ARBA00022605"/>
    </source>
</evidence>
<keyword evidence="8 9" id="KW-0413">Isomerase</keyword>
<evidence type="ECO:0000313" key="11">
    <source>
        <dbReference type="EMBL" id="PKZ28792.1"/>
    </source>
</evidence>
<reference evidence="11 12" key="1">
    <citation type="submission" date="2017-12" db="EMBL/GenBank/DDBJ databases">
        <title>Phylogenetic diversity of female urinary microbiome.</title>
        <authorList>
            <person name="Thomas-White K."/>
            <person name="Wolfe A.J."/>
        </authorList>
    </citation>
    <scope>NUCLEOTIDE SEQUENCE [LARGE SCALE GENOMIC DNA]</scope>
    <source>
        <strain evidence="11 12">UMB0112</strain>
    </source>
</reference>
<dbReference type="InterPro" id="IPR013785">
    <property type="entry name" value="Aldolase_TIM"/>
</dbReference>
<dbReference type="AlphaFoldDB" id="A0A2I1N8V3"/>
<name>A0A2I1N8V3_9BACT</name>
<gene>
    <name evidence="9" type="primary">trpF</name>
    <name evidence="11" type="ORF">CYJ41_06725</name>
</gene>
<comment type="pathway">
    <text evidence="2 9">Amino-acid biosynthesis; L-tryptophan biosynthesis; L-tryptophan from chorismate: step 3/5.</text>
</comment>
<evidence type="ECO:0000313" key="12">
    <source>
        <dbReference type="Proteomes" id="UP000234639"/>
    </source>
</evidence>
<dbReference type="InterPro" id="IPR044643">
    <property type="entry name" value="TrpF_fam"/>
</dbReference>
<evidence type="ECO:0000256" key="2">
    <source>
        <dbReference type="ARBA" id="ARBA00004664"/>
    </source>
</evidence>
<feature type="domain" description="N-(5'phosphoribosyl) anthranilate isomerase (PRAI)" evidence="10">
    <location>
        <begin position="6"/>
        <end position="198"/>
    </location>
</feature>
<keyword evidence="5 9" id="KW-0028">Amino-acid biosynthesis</keyword>
<dbReference type="RefSeq" id="WP_101637494.1">
    <property type="nucleotide sequence ID" value="NZ_PKHU01000006.1"/>
</dbReference>
<evidence type="ECO:0000256" key="6">
    <source>
        <dbReference type="ARBA" id="ARBA00022822"/>
    </source>
</evidence>
<evidence type="ECO:0000256" key="9">
    <source>
        <dbReference type="HAMAP-Rule" id="MF_00135"/>
    </source>
</evidence>
<dbReference type="EC" id="5.3.1.24" evidence="3 9"/>
<evidence type="ECO:0000256" key="7">
    <source>
        <dbReference type="ARBA" id="ARBA00023141"/>
    </source>
</evidence>
<dbReference type="PANTHER" id="PTHR42894">
    <property type="entry name" value="N-(5'-PHOSPHORIBOSYL)ANTHRANILATE ISOMERASE"/>
    <property type="match status" value="1"/>
</dbReference>
<evidence type="ECO:0000259" key="10">
    <source>
        <dbReference type="Pfam" id="PF00697"/>
    </source>
</evidence>
<dbReference type="GO" id="GO:0004640">
    <property type="term" value="F:phosphoribosylanthranilate isomerase activity"/>
    <property type="evidence" value="ECO:0007669"/>
    <property type="project" value="UniProtKB-UniRule"/>
</dbReference>
<dbReference type="UniPathway" id="UPA00035">
    <property type="reaction ID" value="UER00042"/>
</dbReference>
<evidence type="ECO:0000256" key="4">
    <source>
        <dbReference type="ARBA" id="ARBA00022272"/>
    </source>
</evidence>
<evidence type="ECO:0000256" key="3">
    <source>
        <dbReference type="ARBA" id="ARBA00012572"/>
    </source>
</evidence>
<organism evidence="11 12">
    <name type="scientific">Campylobacter ureolyticus</name>
    <dbReference type="NCBI Taxonomy" id="827"/>
    <lineage>
        <taxon>Bacteria</taxon>
        <taxon>Pseudomonadati</taxon>
        <taxon>Campylobacterota</taxon>
        <taxon>Epsilonproteobacteria</taxon>
        <taxon>Campylobacterales</taxon>
        <taxon>Campylobacteraceae</taxon>
        <taxon>Campylobacter</taxon>
    </lineage>
</organism>
<dbReference type="InterPro" id="IPR001240">
    <property type="entry name" value="PRAI_dom"/>
</dbReference>
<keyword evidence="7 9" id="KW-0057">Aromatic amino acid biosynthesis</keyword>
<sequence length="206" mass="23023">MKKIEVKICGIKSLDEAKSIINLDIDYLGVIFAQSIRKVSLKTATEISTFVKNSGKKCVGVFANSTEDEILNNSLKTKLYAAQIYGDYSLNLYKNLNKNNIKVWKVFSVLDVLPNLENSKFNLALFDYKGKKLGGNGVSFCWEILKNLKPFSFIMAGGIGANNVLEAAKYNPKILDINSLVEDKNGIKDPKLIMEILKILKENGYK</sequence>
<dbReference type="EMBL" id="PKHU01000006">
    <property type="protein sequence ID" value="PKZ28792.1"/>
    <property type="molecule type" value="Genomic_DNA"/>
</dbReference>
<keyword evidence="6 9" id="KW-0822">Tryptophan biosynthesis</keyword>
<accession>A0A2I1N8V3</accession>
<dbReference type="Pfam" id="PF00697">
    <property type="entry name" value="PRAI"/>
    <property type="match status" value="1"/>
</dbReference>
<proteinExistence type="inferred from homology"/>
<comment type="caution">
    <text evidence="11">The sequence shown here is derived from an EMBL/GenBank/DDBJ whole genome shotgun (WGS) entry which is preliminary data.</text>
</comment>
<dbReference type="SUPFAM" id="SSF51366">
    <property type="entry name" value="Ribulose-phoshate binding barrel"/>
    <property type="match status" value="1"/>
</dbReference>
<evidence type="ECO:0000256" key="8">
    <source>
        <dbReference type="ARBA" id="ARBA00023235"/>
    </source>
</evidence>
<comment type="similarity">
    <text evidence="9">Belongs to the TrpF family.</text>
</comment>
<dbReference type="CDD" id="cd00405">
    <property type="entry name" value="PRAI"/>
    <property type="match status" value="1"/>
</dbReference>